<feature type="compositionally biased region" description="Basic and acidic residues" evidence="1">
    <location>
        <begin position="321"/>
        <end position="344"/>
    </location>
</feature>
<feature type="compositionally biased region" description="Basic and acidic residues" evidence="1">
    <location>
        <begin position="353"/>
        <end position="366"/>
    </location>
</feature>
<organism evidence="2 3">
    <name type="scientific">Sesamum alatum</name>
    <dbReference type="NCBI Taxonomy" id="300844"/>
    <lineage>
        <taxon>Eukaryota</taxon>
        <taxon>Viridiplantae</taxon>
        <taxon>Streptophyta</taxon>
        <taxon>Embryophyta</taxon>
        <taxon>Tracheophyta</taxon>
        <taxon>Spermatophyta</taxon>
        <taxon>Magnoliopsida</taxon>
        <taxon>eudicotyledons</taxon>
        <taxon>Gunneridae</taxon>
        <taxon>Pentapetalae</taxon>
        <taxon>asterids</taxon>
        <taxon>lamiids</taxon>
        <taxon>Lamiales</taxon>
        <taxon>Pedaliaceae</taxon>
        <taxon>Sesamum</taxon>
    </lineage>
</organism>
<comment type="caution">
    <text evidence="2">The sequence shown here is derived from an EMBL/GenBank/DDBJ whole genome shotgun (WGS) entry which is preliminary data.</text>
</comment>
<proteinExistence type="predicted"/>
<dbReference type="PANTHER" id="PTHR37710">
    <property type="entry name" value="TRANSMEMBRANE PROTEIN"/>
    <property type="match status" value="1"/>
</dbReference>
<sequence length="366" mass="40602">MRVLHFLCMQPVKIMKCGVSLLNLEPSAAAGTTPRRRPLHTCGAAFLAIAHKAIIRVQDLDGPLGSTAKRAITFLNSFFPFVYSMLYHWLALLSIMDDHILTVESMVEVVFPPSKRLFDKIDGLVCSAEVLPEQLDDILRKFPLMVHQFPFLDWVLVRLISWLNFLLSILTHWGSKNTSVKEITVDDHCTGTHGCRSEPEIKTAYSPVKSSATQQPDSLEGKANAARNHIEPSNTVQSSVQEKANAAGNQKEDTSIAIPEDIRRSIKRLHSLRNRPKSLEEPHCAADSPMYSTYKSANSSPVSDSPQGESSPFSQMAKPDWSYKEMLKKGKKDEDGEGKDDKTPAAESPAAFAKEEKAEIAEKDGK</sequence>
<evidence type="ECO:0000313" key="2">
    <source>
        <dbReference type="EMBL" id="KAK4413237.1"/>
    </source>
</evidence>
<evidence type="ECO:0000313" key="3">
    <source>
        <dbReference type="Proteomes" id="UP001293254"/>
    </source>
</evidence>
<feature type="compositionally biased region" description="Basic residues" evidence="1">
    <location>
        <begin position="265"/>
        <end position="276"/>
    </location>
</feature>
<feature type="compositionally biased region" description="Polar residues" evidence="1">
    <location>
        <begin position="290"/>
        <end position="314"/>
    </location>
</feature>
<gene>
    <name evidence="2" type="ORF">Salat_2736300</name>
</gene>
<feature type="compositionally biased region" description="Polar residues" evidence="1">
    <location>
        <begin position="231"/>
        <end position="242"/>
    </location>
</feature>
<reference evidence="2" key="2">
    <citation type="journal article" date="2024" name="Plant">
        <title>Genomic evolution and insights into agronomic trait innovations of Sesamum species.</title>
        <authorList>
            <person name="Miao H."/>
            <person name="Wang L."/>
            <person name="Qu L."/>
            <person name="Liu H."/>
            <person name="Sun Y."/>
            <person name="Le M."/>
            <person name="Wang Q."/>
            <person name="Wei S."/>
            <person name="Zheng Y."/>
            <person name="Lin W."/>
            <person name="Duan Y."/>
            <person name="Cao H."/>
            <person name="Xiong S."/>
            <person name="Wang X."/>
            <person name="Wei L."/>
            <person name="Li C."/>
            <person name="Ma Q."/>
            <person name="Ju M."/>
            <person name="Zhao R."/>
            <person name="Li G."/>
            <person name="Mu C."/>
            <person name="Tian Q."/>
            <person name="Mei H."/>
            <person name="Zhang T."/>
            <person name="Gao T."/>
            <person name="Zhang H."/>
        </authorList>
    </citation>
    <scope>NUCLEOTIDE SEQUENCE</scope>
    <source>
        <strain evidence="2">3651</strain>
    </source>
</reference>
<reference evidence="2" key="1">
    <citation type="submission" date="2020-06" db="EMBL/GenBank/DDBJ databases">
        <authorList>
            <person name="Li T."/>
            <person name="Hu X."/>
            <person name="Zhang T."/>
            <person name="Song X."/>
            <person name="Zhang H."/>
            <person name="Dai N."/>
            <person name="Sheng W."/>
            <person name="Hou X."/>
            <person name="Wei L."/>
        </authorList>
    </citation>
    <scope>NUCLEOTIDE SEQUENCE</scope>
    <source>
        <strain evidence="2">3651</strain>
        <tissue evidence="2">Leaf</tissue>
    </source>
</reference>
<feature type="region of interest" description="Disordered" evidence="1">
    <location>
        <begin position="231"/>
        <end position="366"/>
    </location>
</feature>
<feature type="compositionally biased region" description="Basic and acidic residues" evidence="1">
    <location>
        <begin position="250"/>
        <end position="264"/>
    </location>
</feature>
<name>A0AAE2C8S4_9LAMI</name>
<evidence type="ECO:0000256" key="1">
    <source>
        <dbReference type="SAM" id="MobiDB-lite"/>
    </source>
</evidence>
<accession>A0AAE2C8S4</accession>
<dbReference type="EMBL" id="JACGWO010000012">
    <property type="protein sequence ID" value="KAK4413237.1"/>
    <property type="molecule type" value="Genomic_DNA"/>
</dbReference>
<keyword evidence="3" id="KW-1185">Reference proteome</keyword>
<protein>
    <submittedName>
        <fullName evidence="2">Uncharacterized protein</fullName>
    </submittedName>
</protein>
<dbReference type="AlphaFoldDB" id="A0AAE2C8S4"/>
<dbReference type="PANTHER" id="PTHR37710:SF1">
    <property type="entry name" value="TRANSMEMBRANE PROTEIN"/>
    <property type="match status" value="1"/>
</dbReference>
<dbReference type="Proteomes" id="UP001293254">
    <property type="component" value="Unassembled WGS sequence"/>
</dbReference>